<keyword evidence="1" id="KW-0723">Serine/threonine-protein kinase</keyword>
<dbReference type="PANTHER" id="PTHR24349">
    <property type="entry name" value="SERINE/THREONINE-PROTEIN KINASE"/>
    <property type="match status" value="1"/>
</dbReference>
<organism evidence="8">
    <name type="scientific">Micromonas pusilla</name>
    <name type="common">Picoplanktonic green alga</name>
    <name type="synonym">Chromulina pusilla</name>
    <dbReference type="NCBI Taxonomy" id="38833"/>
    <lineage>
        <taxon>Eukaryota</taxon>
        <taxon>Viridiplantae</taxon>
        <taxon>Chlorophyta</taxon>
        <taxon>Mamiellophyceae</taxon>
        <taxon>Mamiellales</taxon>
        <taxon>Mamiellaceae</taxon>
        <taxon>Micromonas</taxon>
    </lineage>
</organism>
<dbReference type="InterPro" id="IPR011009">
    <property type="entry name" value="Kinase-like_dom_sf"/>
</dbReference>
<dbReference type="PROSITE" id="PS50011">
    <property type="entry name" value="PROTEIN_KINASE_DOM"/>
    <property type="match status" value="1"/>
</dbReference>
<evidence type="ECO:0000256" key="4">
    <source>
        <dbReference type="ARBA" id="ARBA00022777"/>
    </source>
</evidence>
<dbReference type="SMART" id="SM00220">
    <property type="entry name" value="S_TKc"/>
    <property type="match status" value="1"/>
</dbReference>
<dbReference type="SUPFAM" id="SSF56112">
    <property type="entry name" value="Protein kinase-like (PK-like)"/>
    <property type="match status" value="1"/>
</dbReference>
<dbReference type="InterPro" id="IPR018247">
    <property type="entry name" value="EF_Hand_1_Ca_BS"/>
</dbReference>
<evidence type="ECO:0000256" key="3">
    <source>
        <dbReference type="ARBA" id="ARBA00022741"/>
    </source>
</evidence>
<feature type="region of interest" description="Disordered" evidence="6">
    <location>
        <begin position="595"/>
        <end position="644"/>
    </location>
</feature>
<feature type="domain" description="Protein kinase" evidence="7">
    <location>
        <begin position="1"/>
        <end position="303"/>
    </location>
</feature>
<evidence type="ECO:0000256" key="2">
    <source>
        <dbReference type="ARBA" id="ARBA00022679"/>
    </source>
</evidence>
<dbReference type="Gene3D" id="1.10.510.10">
    <property type="entry name" value="Transferase(Phosphotransferase) domain 1"/>
    <property type="match status" value="1"/>
</dbReference>
<gene>
    <name evidence="8" type="ORF">MSP1404_LOCUS10546</name>
</gene>
<dbReference type="Gene3D" id="3.30.200.20">
    <property type="entry name" value="Phosphorylase Kinase, domain 1"/>
    <property type="match status" value="1"/>
</dbReference>
<dbReference type="AlphaFoldDB" id="A0A7S0PVA9"/>
<keyword evidence="4" id="KW-0418">Kinase</keyword>
<protein>
    <recommendedName>
        <fullName evidence="7">Protein kinase domain-containing protein</fullName>
    </recommendedName>
</protein>
<keyword evidence="3" id="KW-0547">Nucleotide-binding</keyword>
<proteinExistence type="predicted"/>
<evidence type="ECO:0000256" key="5">
    <source>
        <dbReference type="ARBA" id="ARBA00022840"/>
    </source>
</evidence>
<dbReference type="PROSITE" id="PS00018">
    <property type="entry name" value="EF_HAND_1"/>
    <property type="match status" value="1"/>
</dbReference>
<dbReference type="PROSITE" id="PS00108">
    <property type="entry name" value="PROTEIN_KINASE_ST"/>
    <property type="match status" value="1"/>
</dbReference>
<dbReference type="GO" id="GO:0004674">
    <property type="term" value="F:protein serine/threonine kinase activity"/>
    <property type="evidence" value="ECO:0007669"/>
    <property type="project" value="UniProtKB-KW"/>
</dbReference>
<name>A0A7S0PVA9_MICPS</name>
<evidence type="ECO:0000259" key="7">
    <source>
        <dbReference type="PROSITE" id="PS50011"/>
    </source>
</evidence>
<dbReference type="InterPro" id="IPR000719">
    <property type="entry name" value="Prot_kinase_dom"/>
</dbReference>
<evidence type="ECO:0000256" key="6">
    <source>
        <dbReference type="SAM" id="MobiDB-lite"/>
    </source>
</evidence>
<reference evidence="8" key="1">
    <citation type="submission" date="2021-01" db="EMBL/GenBank/DDBJ databases">
        <authorList>
            <person name="Corre E."/>
            <person name="Pelletier E."/>
            <person name="Niang G."/>
            <person name="Scheremetjew M."/>
            <person name="Finn R."/>
            <person name="Kale V."/>
            <person name="Holt S."/>
            <person name="Cochrane G."/>
            <person name="Meng A."/>
            <person name="Brown T."/>
            <person name="Cohen L."/>
        </authorList>
    </citation>
    <scope>NUCLEOTIDE SEQUENCE</scope>
    <source>
        <strain evidence="8">CCMP494</strain>
    </source>
</reference>
<dbReference type="GO" id="GO:0005524">
    <property type="term" value="F:ATP binding"/>
    <property type="evidence" value="ECO:0007669"/>
    <property type="project" value="UniProtKB-KW"/>
</dbReference>
<evidence type="ECO:0000313" key="8">
    <source>
        <dbReference type="EMBL" id="CAD8593142.1"/>
    </source>
</evidence>
<evidence type="ECO:0000256" key="1">
    <source>
        <dbReference type="ARBA" id="ARBA00022527"/>
    </source>
</evidence>
<sequence length="644" mass="68944">MGVVRVATRKSDGCKFALKTIPKAGPQSLSGQTPTGEAMSIWERKVRDEVSLHFALGASLDIVTLHDGFEDEAGVHLLIDLCDGGDLLSGASVAHSTEDEDNAVRALDPDDEESPGEGPLSCVGECWTPFSEATAAPMIRGMLRALAACHEHGVVHRDVKPANFLFMRENDGRNRLKLSDFGLAARIPAIGATLTEQCGTYAYLSPEMARRRPYDFKVDAWAAGVVAYMLLAGEPPFADWDAIREGRSPTKDGLLRNIRRGKPDTPIDDLPLSPGAKSLLQNLLHVDPDKRMTCKEAAEHYWVREKGAASHADALASTVVERLQAYGTLGAVRRASIRAAYETASSGSFDGSTERLVQAVDEAARAACREHEDECVPAEEGKMGMDGVSSDALMLALRDHGAELNPEEWLSLIRPVTGRRGVGGGTVFVDNAALAAMLATPAGGSFGEHSNSFVTDPNHPSIGTVGSDAAMGAAMGAVEGDGFDWDAIAKASFRRILEKSKGRADTVDAFELMDETVTYEDVVDEVCASDGSEELCRVVFEEEFRAADGDGDGRLNVVEWTDLVWAEGLTDQSGRVRSSCGADAPDHHPDTFAKNAGIGGEDCDIAPPSSSSPPPTELSPRERARAAAAARKKMQEARRRQRGK</sequence>
<dbReference type="EMBL" id="HBEV01013551">
    <property type="protein sequence ID" value="CAD8593142.1"/>
    <property type="molecule type" value="Transcribed_RNA"/>
</dbReference>
<keyword evidence="5" id="KW-0067">ATP-binding</keyword>
<dbReference type="InterPro" id="IPR008271">
    <property type="entry name" value="Ser/Thr_kinase_AS"/>
</dbReference>
<dbReference type="Pfam" id="PF00069">
    <property type="entry name" value="Pkinase"/>
    <property type="match status" value="1"/>
</dbReference>
<keyword evidence="2" id="KW-0808">Transferase</keyword>
<dbReference type="InterPro" id="IPR050205">
    <property type="entry name" value="CDPK_Ser/Thr_kinases"/>
</dbReference>
<accession>A0A7S0PVA9</accession>